<organism evidence="1">
    <name type="scientific">Cucumis melo</name>
    <name type="common">Muskmelon</name>
    <dbReference type="NCBI Taxonomy" id="3656"/>
    <lineage>
        <taxon>Eukaryota</taxon>
        <taxon>Viridiplantae</taxon>
        <taxon>Streptophyta</taxon>
        <taxon>Embryophyta</taxon>
        <taxon>Tracheophyta</taxon>
        <taxon>Spermatophyta</taxon>
        <taxon>Magnoliopsida</taxon>
        <taxon>eudicotyledons</taxon>
        <taxon>Gunneridae</taxon>
        <taxon>Pentapetalae</taxon>
        <taxon>rosids</taxon>
        <taxon>fabids</taxon>
        <taxon>Cucurbitales</taxon>
        <taxon>Cucurbitaceae</taxon>
        <taxon>Benincaseae</taxon>
        <taxon>Cucumis</taxon>
    </lineage>
</organism>
<sequence length="87" mass="10234">MVVSNWLLHVDERGLEEGELSWRRKQVKREMNKEITNRAAMAEVAHIVTILSRFPNGAKSERERAITLTELMVCESASIQRYKIEYW</sequence>
<name>A0A9I9EFI4_CUCME</name>
<reference evidence="1" key="1">
    <citation type="submission" date="2023-03" db="UniProtKB">
        <authorList>
            <consortium name="EnsemblPlants"/>
        </authorList>
    </citation>
    <scope>IDENTIFICATION</scope>
</reference>
<accession>A0A9I9EFI4</accession>
<dbReference type="EnsemblPlants" id="MELO3C033027.2.1">
    <property type="protein sequence ID" value="MELO3C033027.2.1"/>
    <property type="gene ID" value="MELO3C033027.2"/>
</dbReference>
<protein>
    <submittedName>
        <fullName evidence="1">Uncharacterized protein</fullName>
    </submittedName>
</protein>
<proteinExistence type="predicted"/>
<evidence type="ECO:0000313" key="1">
    <source>
        <dbReference type="EnsemblPlants" id="MELO3C033027.2.1"/>
    </source>
</evidence>
<dbReference type="AlphaFoldDB" id="A0A9I9EFI4"/>
<dbReference type="Gramene" id="MELO3C033027.2.1">
    <property type="protein sequence ID" value="MELO3C033027.2.1"/>
    <property type="gene ID" value="MELO3C033027.2"/>
</dbReference>